<reference evidence="3 4" key="1">
    <citation type="submission" date="2018-11" db="EMBL/GenBank/DDBJ databases">
        <title>Genome sequence of Apiotrichum porosum DSM 27194.</title>
        <authorList>
            <person name="Aliyu H."/>
            <person name="Gorte O."/>
            <person name="Ochsenreither K."/>
        </authorList>
    </citation>
    <scope>NUCLEOTIDE SEQUENCE [LARGE SCALE GENOMIC DNA]</scope>
    <source>
        <strain evidence="3 4">DSM 27194</strain>
    </source>
</reference>
<dbReference type="SUPFAM" id="SSF53474">
    <property type="entry name" value="alpha/beta-Hydrolases"/>
    <property type="match status" value="1"/>
</dbReference>
<dbReference type="InterPro" id="IPR029058">
    <property type="entry name" value="AB_hydrolase_fold"/>
</dbReference>
<dbReference type="InterPro" id="IPR013094">
    <property type="entry name" value="AB_hydrolase_3"/>
</dbReference>
<dbReference type="STRING" id="105984.A0A427Y4Y2"/>
<name>A0A427Y4Y2_9TREE</name>
<evidence type="ECO:0000259" key="2">
    <source>
        <dbReference type="Pfam" id="PF07859"/>
    </source>
</evidence>
<proteinExistence type="predicted"/>
<accession>A0A427Y4Y2</accession>
<dbReference type="Pfam" id="PF07859">
    <property type="entry name" value="Abhydrolase_3"/>
    <property type="match status" value="1"/>
</dbReference>
<dbReference type="InterPro" id="IPR050300">
    <property type="entry name" value="GDXG_lipolytic_enzyme"/>
</dbReference>
<comment type="caution">
    <text evidence="3">The sequence shown here is derived from an EMBL/GenBank/DDBJ whole genome shotgun (WGS) entry which is preliminary data.</text>
</comment>
<dbReference type="OrthoDB" id="2152029at2759"/>
<dbReference type="PANTHER" id="PTHR48081">
    <property type="entry name" value="AB HYDROLASE SUPERFAMILY PROTEIN C4A8.06C"/>
    <property type="match status" value="1"/>
</dbReference>
<evidence type="ECO:0000313" key="3">
    <source>
        <dbReference type="EMBL" id="RSH86148.1"/>
    </source>
</evidence>
<dbReference type="EMBL" id="RSCE01000002">
    <property type="protein sequence ID" value="RSH86148.1"/>
    <property type="molecule type" value="Genomic_DNA"/>
</dbReference>
<protein>
    <recommendedName>
        <fullName evidence="2">Alpha/beta hydrolase fold-3 domain-containing protein</fullName>
    </recommendedName>
</protein>
<dbReference type="Proteomes" id="UP000279236">
    <property type="component" value="Unassembled WGS sequence"/>
</dbReference>
<dbReference type="GeneID" id="39588922"/>
<keyword evidence="1" id="KW-0378">Hydrolase</keyword>
<dbReference type="RefSeq" id="XP_028478933.1">
    <property type="nucleotide sequence ID" value="XM_028619961.1"/>
</dbReference>
<dbReference type="GO" id="GO:0016787">
    <property type="term" value="F:hydrolase activity"/>
    <property type="evidence" value="ECO:0007669"/>
    <property type="project" value="UniProtKB-KW"/>
</dbReference>
<dbReference type="AlphaFoldDB" id="A0A427Y4Y2"/>
<feature type="domain" description="Alpha/beta hydrolase fold-3" evidence="2">
    <location>
        <begin position="157"/>
        <end position="361"/>
    </location>
</feature>
<sequence>MSTLFRTTPDMGAPNSWPRPIHAIWQLGVAVLVLSTLPFNVTRYYITRTGYTTLWRYLFFRGVRTMSLLNPFLPPADTVKGASAIPRHIIGITKEMRSTINIDVVHVPPLPLADQRGFATIPPGAPVEAIDRPLYIFSSKNAFARGQEPACEGEKAIIYFHAGGYNEGHPTALPLGAKVAIRTRLRVFTPNYRKTLSTDTAYPAPLLDIMAAYKYLGDLGFSPKDIIVMGDSVGGHLTMALVTQLHELGQPMPGALAMSSPWVDLTFSYPSWSSPHDIVFKHKLKRAIRSAMRYYTPEAALHPFFSPPLAPRGTWTFLKDTPVYASYGELESFADEGKALLRGLQDDGVSVDIQVDEGGIHIEPSLAWHGPEAESRFLAGLNALVAGMDKSSGP</sequence>
<organism evidence="3 4">
    <name type="scientific">Apiotrichum porosum</name>
    <dbReference type="NCBI Taxonomy" id="105984"/>
    <lineage>
        <taxon>Eukaryota</taxon>
        <taxon>Fungi</taxon>
        <taxon>Dikarya</taxon>
        <taxon>Basidiomycota</taxon>
        <taxon>Agaricomycotina</taxon>
        <taxon>Tremellomycetes</taxon>
        <taxon>Trichosporonales</taxon>
        <taxon>Trichosporonaceae</taxon>
        <taxon>Apiotrichum</taxon>
    </lineage>
</organism>
<dbReference type="PANTHER" id="PTHR48081:SF31">
    <property type="entry name" value="STERYL ACETYL HYDROLASE MUG81-RELATED"/>
    <property type="match status" value="1"/>
</dbReference>
<evidence type="ECO:0000256" key="1">
    <source>
        <dbReference type="ARBA" id="ARBA00022801"/>
    </source>
</evidence>
<evidence type="ECO:0000313" key="4">
    <source>
        <dbReference type="Proteomes" id="UP000279236"/>
    </source>
</evidence>
<dbReference type="Gene3D" id="3.40.50.1820">
    <property type="entry name" value="alpha/beta hydrolase"/>
    <property type="match status" value="1"/>
</dbReference>
<gene>
    <name evidence="3" type="ORF">EHS24_004379</name>
</gene>
<keyword evidence="4" id="KW-1185">Reference proteome</keyword>